<protein>
    <submittedName>
        <fullName evidence="1">Uncharacterized protein</fullName>
    </submittedName>
</protein>
<sequence>MNKSTTNDKFNNINKSSYIGSHTSKNQNEQTIEYTLTSTYCSINFQKKCTSNSLNCKLLCVTEIRKVKCVNGGTINYSNIKGREYIIDCDFCKIIIKLDMSKIGQSDVYDIVSALNDKEAERNN</sequence>
<name>A0A4D5XEX8_9VIRU</name>
<evidence type="ECO:0000313" key="1">
    <source>
        <dbReference type="EMBL" id="QBK89304.1"/>
    </source>
</evidence>
<gene>
    <name evidence="1" type="ORF">LCMiAC02_03990</name>
</gene>
<reference evidence="1" key="1">
    <citation type="journal article" date="2019" name="MBio">
        <title>Virus Genomes from Deep Sea Sediments Expand the Ocean Megavirome and Support Independent Origins of Viral Gigantism.</title>
        <authorList>
            <person name="Backstrom D."/>
            <person name="Yutin N."/>
            <person name="Jorgensen S.L."/>
            <person name="Dharamshi J."/>
            <person name="Homa F."/>
            <person name="Zaremba-Niedwiedzka K."/>
            <person name="Spang A."/>
            <person name="Wolf Y.I."/>
            <person name="Koonin E.V."/>
            <person name="Ettema T.J."/>
        </authorList>
    </citation>
    <scope>NUCLEOTIDE SEQUENCE</scope>
</reference>
<accession>A0A4D5XEX8</accession>
<organism evidence="1">
    <name type="scientific">Mimivirus LCMiAC02</name>
    <dbReference type="NCBI Taxonomy" id="2506609"/>
    <lineage>
        <taxon>Viruses</taxon>
        <taxon>Varidnaviria</taxon>
        <taxon>Bamfordvirae</taxon>
        <taxon>Nucleocytoviricota</taxon>
        <taxon>Megaviricetes</taxon>
        <taxon>Imitervirales</taxon>
        <taxon>Mimiviridae</taxon>
        <taxon>Klosneuvirinae</taxon>
    </lineage>
</organism>
<proteinExistence type="predicted"/>
<dbReference type="EMBL" id="MK500413">
    <property type="protein sequence ID" value="QBK89304.1"/>
    <property type="molecule type" value="Genomic_DNA"/>
</dbReference>